<keyword evidence="2" id="KW-1185">Reference proteome</keyword>
<reference evidence="1 2" key="1">
    <citation type="submission" date="2019-08" db="EMBL/GenBank/DDBJ databases">
        <title>Archangium and Cystobacter genomes.</title>
        <authorList>
            <person name="Chen I.-C.K."/>
            <person name="Wielgoss S."/>
        </authorList>
    </citation>
    <scope>NUCLEOTIDE SEQUENCE [LARGE SCALE GENOMIC DNA]</scope>
    <source>
        <strain evidence="1 2">Cbm 6</strain>
    </source>
</reference>
<evidence type="ECO:0000313" key="2">
    <source>
        <dbReference type="Proteomes" id="UP001611383"/>
    </source>
</evidence>
<gene>
    <name evidence="1" type="ORF">F0U60_30550</name>
</gene>
<organism evidence="1 2">
    <name type="scientific">Archangium minus</name>
    <dbReference type="NCBI Taxonomy" id="83450"/>
    <lineage>
        <taxon>Bacteria</taxon>
        <taxon>Pseudomonadati</taxon>
        <taxon>Myxococcota</taxon>
        <taxon>Myxococcia</taxon>
        <taxon>Myxococcales</taxon>
        <taxon>Cystobacterineae</taxon>
        <taxon>Archangiaceae</taxon>
        <taxon>Archangium</taxon>
    </lineage>
</organism>
<accession>A0ABY9WXX7</accession>
<sequence>MGWAAVTVALLAATPVFLTRGDVTPEAELRAEAEATWKALEARYVAEAGGAPGRAPGTLSLQRGEALLPSRNGQGRPGVVELRQGTPGVLDARLRVALRHELAHQLLWWACPASAEDRLFHEAFALSVSGELVEWREAPYQSLTNASAELARNPDVDTPRARRALARVLNEDSGFPKALTRRLKQCHDGARWTVPLSVDELVGVAVQAVASATVVLSRHSGEVLLAEGDIRTAMPYGSTLKPFVVAGSSEPPPVLAARAEVTEWLCGERLPAKVDVKTALLRSCNGYFLDWEARGSAPRNFGPWGAVLAAVGLSSMPLDMADAIGLRSTLRLSPWGLAQAYRLLAEARPDLMAVLADNAARGTLSELPASKAYAGVATKTGTVRDADSRPRLGWIVAVDEDLVAVVARPGVMPRAFADEVPEVLAKVRKKRSGLESARVQVLGLVPPGEIEARCRGSGFSLEDGSPRAIPEEFSKLEALVSKGAAVCLGSPWQVRFPDAPAGRDYAGIFTGSPPPPYKPPAGVPTSPKELKARRGSDFLFRTTRLQYTAGVVAAEDSALKGEARVALARVVAHNERHAGSRHPGRPICDTTHCQAFLGTVRVQPEEERALNAPALRWREWLPFSQGGQAPWRETRPRGQVESLLGSGAVSVRFADGRVHYLRTKREGGAVFDVSESRPCEWVRSALKLPACPRSVVFEDKKVVFEGRGQGHGEGLDVEAAKASGLNAERILERAYGSTSVRMPPLPLGEGGG</sequence>
<protein>
    <submittedName>
        <fullName evidence="1">Uncharacterized protein</fullName>
    </submittedName>
</protein>
<proteinExistence type="predicted"/>
<dbReference type="SUPFAM" id="SSF56601">
    <property type="entry name" value="beta-lactamase/transpeptidase-like"/>
    <property type="match status" value="1"/>
</dbReference>
<name>A0ABY9WXX7_9BACT</name>
<evidence type="ECO:0000313" key="1">
    <source>
        <dbReference type="EMBL" id="WNG48000.1"/>
    </source>
</evidence>
<dbReference type="EMBL" id="CP043494">
    <property type="protein sequence ID" value="WNG48000.1"/>
    <property type="molecule type" value="Genomic_DNA"/>
</dbReference>
<dbReference type="Proteomes" id="UP001611383">
    <property type="component" value="Chromosome"/>
</dbReference>
<dbReference type="RefSeq" id="WP_395804967.1">
    <property type="nucleotide sequence ID" value="NZ_CP043494.1"/>
</dbReference>
<dbReference type="InterPro" id="IPR012338">
    <property type="entry name" value="Beta-lactam/transpept-like"/>
</dbReference>